<gene>
    <name evidence="2" type="ORF">FLK61_35225</name>
</gene>
<dbReference type="NCBIfam" id="TIGR01637">
    <property type="entry name" value="phage_arpU"/>
    <property type="match status" value="1"/>
</dbReference>
<accession>A0A859FGY3</accession>
<keyword evidence="3" id="KW-1185">Reference proteome</keyword>
<evidence type="ECO:0000256" key="1">
    <source>
        <dbReference type="SAM" id="Coils"/>
    </source>
</evidence>
<feature type="coiled-coil region" evidence="1">
    <location>
        <begin position="59"/>
        <end position="86"/>
    </location>
</feature>
<dbReference type="EMBL" id="CP041372">
    <property type="protein sequence ID" value="QKS71922.1"/>
    <property type="molecule type" value="Genomic_DNA"/>
</dbReference>
<dbReference type="Proteomes" id="UP000318138">
    <property type="component" value="Chromosome"/>
</dbReference>
<dbReference type="KEGG" id="psua:FLK61_35225"/>
<protein>
    <submittedName>
        <fullName evidence="2">ArpU family transcriptional regulator</fullName>
    </submittedName>
</protein>
<keyword evidence="1" id="KW-0175">Coiled coil</keyword>
<dbReference type="Gene3D" id="1.20.140.160">
    <property type="match status" value="1"/>
</dbReference>
<dbReference type="AlphaFoldDB" id="A0A859FGY3"/>
<reference evidence="3" key="1">
    <citation type="submission" date="2019-07" db="EMBL/GenBank/DDBJ databases">
        <title>Bacillus alkalisoli sp. nov. isolated from saline soil.</title>
        <authorList>
            <person name="Sun J.-Q."/>
            <person name="Xu L."/>
        </authorList>
    </citation>
    <scope>NUCLEOTIDE SEQUENCE [LARGE SCALE GENOMIC DNA]</scope>
    <source>
        <strain evidence="3">M4U3P1</strain>
    </source>
</reference>
<evidence type="ECO:0000313" key="3">
    <source>
        <dbReference type="Proteomes" id="UP000318138"/>
    </source>
</evidence>
<dbReference type="RefSeq" id="WP_176009905.1">
    <property type="nucleotide sequence ID" value="NZ_CP041372.2"/>
</dbReference>
<organism evidence="2 3">
    <name type="scientific">Paenalkalicoccus suaedae</name>
    <dbReference type="NCBI Taxonomy" id="2592382"/>
    <lineage>
        <taxon>Bacteria</taxon>
        <taxon>Bacillati</taxon>
        <taxon>Bacillota</taxon>
        <taxon>Bacilli</taxon>
        <taxon>Bacillales</taxon>
        <taxon>Bacillaceae</taxon>
        <taxon>Paenalkalicoccus</taxon>
    </lineage>
</organism>
<evidence type="ECO:0000313" key="2">
    <source>
        <dbReference type="EMBL" id="QKS71922.1"/>
    </source>
</evidence>
<proteinExistence type="predicted"/>
<dbReference type="InterPro" id="IPR006524">
    <property type="entry name" value="ArpU-like"/>
</dbReference>
<name>A0A859FGY3_9BACI</name>
<sequence length="151" mass="17624">MKTMDFPLADINKKETKKKVERKLKKLYFHFRTTRSMPSVTTSYSLAPNGPSNQFSSKVEKAAIANVEQEQKLIAQEEEIQEITECINLLSSIEREVIYKEYFEDEYVFNYEIYNSMGISETKYYEIKSSAFYTLAFMLKIQVYNGEGVNA</sequence>